<organism evidence="7 8">
    <name type="scientific">Aspergillus ruber (strain CBS 135680)</name>
    <dbReference type="NCBI Taxonomy" id="1388766"/>
    <lineage>
        <taxon>Eukaryota</taxon>
        <taxon>Fungi</taxon>
        <taxon>Dikarya</taxon>
        <taxon>Ascomycota</taxon>
        <taxon>Pezizomycotina</taxon>
        <taxon>Eurotiomycetes</taxon>
        <taxon>Eurotiomycetidae</taxon>
        <taxon>Eurotiales</taxon>
        <taxon>Aspergillaceae</taxon>
        <taxon>Aspergillus</taxon>
        <taxon>Aspergillus subgen. Aspergillus</taxon>
    </lineage>
</organism>
<keyword evidence="2 4" id="KW-0863">Zinc-finger</keyword>
<reference evidence="8" key="1">
    <citation type="journal article" date="2014" name="Nat. Commun.">
        <title>Genomic adaptations of the halophilic Dead Sea filamentous fungus Eurotium rubrum.</title>
        <authorList>
            <person name="Kis-Papo T."/>
            <person name="Weig A.R."/>
            <person name="Riley R."/>
            <person name="Persoh D."/>
            <person name="Salamov A."/>
            <person name="Sun H."/>
            <person name="Lipzen A."/>
            <person name="Wasser S.P."/>
            <person name="Rambold G."/>
            <person name="Grigoriev I.V."/>
            <person name="Nevo E."/>
        </authorList>
    </citation>
    <scope>NUCLEOTIDE SEQUENCE [LARGE SCALE GENOMIC DNA]</scope>
    <source>
        <strain evidence="8">CBS 135680</strain>
    </source>
</reference>
<evidence type="ECO:0000313" key="7">
    <source>
        <dbReference type="EMBL" id="EYE94220.1"/>
    </source>
</evidence>
<dbReference type="STRING" id="1388766.A0A017SDB4"/>
<keyword evidence="3" id="KW-0862">Zinc</keyword>
<gene>
    <name evidence="7" type="ORF">EURHEDRAFT_422654</name>
</gene>
<dbReference type="HOGENOM" id="CLU_013137_18_3_1"/>
<name>A0A017SDB4_ASPRC</name>
<dbReference type="Pfam" id="PF13639">
    <property type="entry name" value="zf-RING_2"/>
    <property type="match status" value="1"/>
</dbReference>
<protein>
    <recommendedName>
        <fullName evidence="6">RING-type domain-containing protein</fullName>
    </recommendedName>
</protein>
<proteinExistence type="predicted"/>
<dbReference type="GO" id="GO:0016567">
    <property type="term" value="P:protein ubiquitination"/>
    <property type="evidence" value="ECO:0007669"/>
    <property type="project" value="TreeGrafter"/>
</dbReference>
<keyword evidence="1" id="KW-0479">Metal-binding</keyword>
<dbReference type="PANTHER" id="PTHR45969:SF69">
    <property type="entry name" value="FINGER DOMAIN PROTEIN, PUTATIVE (AFU_ORTHOLOGUE AFUA_3G12190)-RELATED"/>
    <property type="match status" value="1"/>
</dbReference>
<accession>A0A017SDB4</accession>
<dbReference type="InterPro" id="IPR013083">
    <property type="entry name" value="Znf_RING/FYVE/PHD"/>
</dbReference>
<keyword evidence="8" id="KW-1185">Reference proteome</keyword>
<feature type="non-terminal residue" evidence="7">
    <location>
        <position position="140"/>
    </location>
</feature>
<feature type="transmembrane region" description="Helical" evidence="5">
    <location>
        <begin position="12"/>
        <end position="37"/>
    </location>
</feature>
<keyword evidence="5" id="KW-1133">Transmembrane helix</keyword>
<keyword evidence="5" id="KW-0812">Transmembrane</keyword>
<sequence>LIIALGVGLSVVTLIIMCLLYAPLTLIQRVQMLIYVYKSPSERRLRKLDAESPICTLEEWWSRAKIPPLPSDDECDQFTCAICLDSVLRSHEIRDLKCLHVFHRECLDKWYLQDQFHCPLCHRAYFKQQFQPTNEFVWMV</sequence>
<evidence type="ECO:0000256" key="1">
    <source>
        <dbReference type="ARBA" id="ARBA00022723"/>
    </source>
</evidence>
<evidence type="ECO:0000313" key="8">
    <source>
        <dbReference type="Proteomes" id="UP000019804"/>
    </source>
</evidence>
<dbReference type="OrthoDB" id="8062037at2759"/>
<evidence type="ECO:0000256" key="3">
    <source>
        <dbReference type="ARBA" id="ARBA00022833"/>
    </source>
</evidence>
<dbReference type="PANTHER" id="PTHR45969">
    <property type="entry name" value="RING ZINC FINGER PROTEIN-RELATED"/>
    <property type="match status" value="1"/>
</dbReference>
<keyword evidence="5" id="KW-0472">Membrane</keyword>
<dbReference type="SMART" id="SM00184">
    <property type="entry name" value="RING"/>
    <property type="match status" value="1"/>
</dbReference>
<dbReference type="Proteomes" id="UP000019804">
    <property type="component" value="Unassembled WGS sequence"/>
</dbReference>
<dbReference type="GeneID" id="63698481"/>
<dbReference type="SUPFAM" id="SSF57850">
    <property type="entry name" value="RING/U-box"/>
    <property type="match status" value="1"/>
</dbReference>
<dbReference type="GO" id="GO:0008270">
    <property type="term" value="F:zinc ion binding"/>
    <property type="evidence" value="ECO:0007669"/>
    <property type="project" value="UniProtKB-KW"/>
</dbReference>
<evidence type="ECO:0000256" key="5">
    <source>
        <dbReference type="SAM" id="Phobius"/>
    </source>
</evidence>
<dbReference type="AlphaFoldDB" id="A0A017SDB4"/>
<dbReference type="Gene3D" id="3.30.40.10">
    <property type="entry name" value="Zinc/RING finger domain, C3HC4 (zinc finger)"/>
    <property type="match status" value="1"/>
</dbReference>
<dbReference type="PROSITE" id="PS50089">
    <property type="entry name" value="ZF_RING_2"/>
    <property type="match status" value="1"/>
</dbReference>
<evidence type="ECO:0000256" key="2">
    <source>
        <dbReference type="ARBA" id="ARBA00022771"/>
    </source>
</evidence>
<dbReference type="RefSeq" id="XP_040637908.1">
    <property type="nucleotide sequence ID" value="XM_040783357.1"/>
</dbReference>
<feature type="non-terminal residue" evidence="7">
    <location>
        <position position="1"/>
    </location>
</feature>
<dbReference type="InterPro" id="IPR001841">
    <property type="entry name" value="Znf_RING"/>
</dbReference>
<dbReference type="EMBL" id="KK088427">
    <property type="protein sequence ID" value="EYE94220.1"/>
    <property type="molecule type" value="Genomic_DNA"/>
</dbReference>
<feature type="domain" description="RING-type" evidence="6">
    <location>
        <begin position="80"/>
        <end position="122"/>
    </location>
</feature>
<evidence type="ECO:0000259" key="6">
    <source>
        <dbReference type="PROSITE" id="PS50089"/>
    </source>
</evidence>
<evidence type="ECO:0000256" key="4">
    <source>
        <dbReference type="PROSITE-ProRule" id="PRU00175"/>
    </source>
</evidence>
<dbReference type="GO" id="GO:0061630">
    <property type="term" value="F:ubiquitin protein ligase activity"/>
    <property type="evidence" value="ECO:0007669"/>
    <property type="project" value="TreeGrafter"/>
</dbReference>